<dbReference type="PROSITE" id="PS51324">
    <property type="entry name" value="ERV_ALR"/>
    <property type="match status" value="1"/>
</dbReference>
<protein>
    <recommendedName>
        <fullName evidence="6">Sulfhydryl oxidase</fullName>
        <ecNumber evidence="6">1.8.3.2</ecNumber>
    </recommendedName>
</protein>
<dbReference type="PANTHER" id="PTHR12645:SF1">
    <property type="entry name" value="FAD-LINKED SULFHYDRYL OXIDASE ERV2"/>
    <property type="match status" value="1"/>
</dbReference>
<dbReference type="PANTHER" id="PTHR12645">
    <property type="entry name" value="ALR/ERV"/>
    <property type="match status" value="1"/>
</dbReference>
<evidence type="ECO:0000256" key="2">
    <source>
        <dbReference type="ARBA" id="ARBA00022630"/>
    </source>
</evidence>
<evidence type="ECO:0000313" key="9">
    <source>
        <dbReference type="Proteomes" id="UP000187013"/>
    </source>
</evidence>
<keyword evidence="6" id="KW-0812">Transmembrane</keyword>
<dbReference type="OrthoDB" id="59470at2759"/>
<sequence>MVLMKTMGNRRGHLLRIVAAAVLVGLWWVFSSSELSYTKPEIDYKGDGPRVQNQGQPKSTNAVSVTGAIMPLMPDQEAKKELGRASWKYFHTLLARFPDEPTEEQRSKLNNFIHLYAELYPCGECSHHFVKMLETNPPQTSSRVAAAMWGCHIHNIVNEKLKKPTYDCSTILEDYDCGCGDGEGKIRDSLKLNKVSMQKEGQQGG</sequence>
<dbReference type="SUPFAM" id="SSF69000">
    <property type="entry name" value="FAD-dependent thiol oxidase"/>
    <property type="match status" value="1"/>
</dbReference>
<dbReference type="AlphaFoldDB" id="A0A1Q3AK98"/>
<keyword evidence="3 6" id="KW-0274">FAD</keyword>
<evidence type="ECO:0000256" key="4">
    <source>
        <dbReference type="ARBA" id="ARBA00023002"/>
    </source>
</evidence>
<evidence type="ECO:0000259" key="7">
    <source>
        <dbReference type="PROSITE" id="PS51324"/>
    </source>
</evidence>
<comment type="caution">
    <text evidence="8">The sequence shown here is derived from an EMBL/GenBank/DDBJ whole genome shotgun (WGS) entry which is preliminary data.</text>
</comment>
<keyword evidence="2 6" id="KW-0285">Flavoprotein</keyword>
<evidence type="ECO:0000256" key="1">
    <source>
        <dbReference type="ARBA" id="ARBA00001974"/>
    </source>
</evidence>
<evidence type="ECO:0000256" key="6">
    <source>
        <dbReference type="RuleBase" id="RU371123"/>
    </source>
</evidence>
<dbReference type="GO" id="GO:0005739">
    <property type="term" value="C:mitochondrion"/>
    <property type="evidence" value="ECO:0007669"/>
    <property type="project" value="TreeGrafter"/>
</dbReference>
<feature type="domain" description="ERV/ALR sulfhydryl oxidase" evidence="7">
    <location>
        <begin position="75"/>
        <end position="175"/>
    </location>
</feature>
<dbReference type="Gene3D" id="1.20.120.310">
    <property type="entry name" value="ERV/ALR sulfhydryl oxidase domain"/>
    <property type="match status" value="1"/>
</dbReference>
<reference evidence="8 9" key="1">
    <citation type="submission" date="2016-08" db="EMBL/GenBank/DDBJ databases">
        <title>Draft genome sequence of allopolyploid Zygosaccharomyces rouxii.</title>
        <authorList>
            <person name="Watanabe J."/>
            <person name="Uehara K."/>
            <person name="Mogi Y."/>
            <person name="Tsukioka Y."/>
        </authorList>
    </citation>
    <scope>NUCLEOTIDE SEQUENCE [LARGE SCALE GENOMIC DNA]</scope>
    <source>
        <strain evidence="8 9">NBRC 110957</strain>
    </source>
</reference>
<dbReference type="Proteomes" id="UP000187013">
    <property type="component" value="Unassembled WGS sequence"/>
</dbReference>
<keyword evidence="6" id="KW-1133">Transmembrane helix</keyword>
<comment type="cofactor">
    <cofactor evidence="1 6">
        <name>FAD</name>
        <dbReference type="ChEBI" id="CHEBI:57692"/>
    </cofactor>
</comment>
<dbReference type="EC" id="1.8.3.2" evidence="6"/>
<gene>
    <name evidence="8" type="ORF">ZYGR_0BA00920</name>
</gene>
<dbReference type="FunFam" id="1.20.120.310:FF:000002">
    <property type="entry name" value="Sulfhydryl oxidase"/>
    <property type="match status" value="1"/>
</dbReference>
<evidence type="ECO:0000313" key="8">
    <source>
        <dbReference type="EMBL" id="GAV56186.1"/>
    </source>
</evidence>
<feature type="transmembrane region" description="Helical" evidence="6">
    <location>
        <begin position="12"/>
        <end position="30"/>
    </location>
</feature>
<dbReference type="EMBL" id="BDGX01000053">
    <property type="protein sequence ID" value="GAV56186.1"/>
    <property type="molecule type" value="Genomic_DNA"/>
</dbReference>
<keyword evidence="5" id="KW-1015">Disulfide bond</keyword>
<evidence type="ECO:0000256" key="3">
    <source>
        <dbReference type="ARBA" id="ARBA00022827"/>
    </source>
</evidence>
<dbReference type="InterPro" id="IPR036774">
    <property type="entry name" value="ERV/ALR_sulphydryl_oxid_sf"/>
</dbReference>
<proteinExistence type="predicted"/>
<organism evidence="8 9">
    <name type="scientific">Zygosaccharomyces rouxii</name>
    <dbReference type="NCBI Taxonomy" id="4956"/>
    <lineage>
        <taxon>Eukaryota</taxon>
        <taxon>Fungi</taxon>
        <taxon>Dikarya</taxon>
        <taxon>Ascomycota</taxon>
        <taxon>Saccharomycotina</taxon>
        <taxon>Saccharomycetes</taxon>
        <taxon>Saccharomycetales</taxon>
        <taxon>Saccharomycetaceae</taxon>
        <taxon>Zygosaccharomyces</taxon>
    </lineage>
</organism>
<evidence type="ECO:0000256" key="5">
    <source>
        <dbReference type="ARBA" id="ARBA00023157"/>
    </source>
</evidence>
<keyword evidence="6" id="KW-0472">Membrane</keyword>
<dbReference type="InterPro" id="IPR039799">
    <property type="entry name" value="ALR/ERV"/>
</dbReference>
<keyword evidence="4 6" id="KW-0560">Oxidoreductase</keyword>
<dbReference type="InterPro" id="IPR017905">
    <property type="entry name" value="ERV/ALR_sulphydryl_oxidase"/>
</dbReference>
<name>A0A1Q3AK98_ZYGRO</name>
<dbReference type="GO" id="GO:0016971">
    <property type="term" value="F:flavin-dependent sulfhydryl oxidase activity"/>
    <property type="evidence" value="ECO:0007669"/>
    <property type="project" value="InterPro"/>
</dbReference>
<comment type="catalytic activity">
    <reaction evidence="6">
        <text>2 R'C(R)SH + O2 = R'C(R)S-S(R)CR' + H2O2</text>
        <dbReference type="Rhea" id="RHEA:17357"/>
        <dbReference type="ChEBI" id="CHEBI:15379"/>
        <dbReference type="ChEBI" id="CHEBI:16240"/>
        <dbReference type="ChEBI" id="CHEBI:16520"/>
        <dbReference type="ChEBI" id="CHEBI:17412"/>
        <dbReference type="EC" id="1.8.3.2"/>
    </reaction>
</comment>
<accession>A0A1Q3AK98</accession>
<dbReference type="GO" id="GO:0050660">
    <property type="term" value="F:flavin adenine dinucleotide binding"/>
    <property type="evidence" value="ECO:0007669"/>
    <property type="project" value="TreeGrafter"/>
</dbReference>
<dbReference type="Pfam" id="PF04777">
    <property type="entry name" value="Evr1_Alr"/>
    <property type="match status" value="1"/>
</dbReference>